<dbReference type="EMBL" id="KN393120">
    <property type="protein sequence ID" value="KHG10091.1"/>
    <property type="molecule type" value="Genomic_DNA"/>
</dbReference>
<name>A0A0B0NGB3_GOSAR</name>
<dbReference type="AlphaFoldDB" id="A0A0B0NGB3"/>
<reference evidence="2" key="1">
    <citation type="submission" date="2014-09" db="EMBL/GenBank/DDBJ databases">
        <authorList>
            <person name="Mudge J."/>
            <person name="Ramaraj T."/>
            <person name="Lindquist I.E."/>
            <person name="Bharti A.K."/>
            <person name="Sundararajan A."/>
            <person name="Cameron C.T."/>
            <person name="Woodward J.E."/>
            <person name="May G.D."/>
            <person name="Brubaker C."/>
            <person name="Broadhvest J."/>
            <person name="Wilkins T.A."/>
        </authorList>
    </citation>
    <scope>NUCLEOTIDE SEQUENCE</scope>
    <source>
        <strain evidence="2">cv. AKA8401</strain>
    </source>
</reference>
<organism evidence="1 2">
    <name type="scientific">Gossypium arboreum</name>
    <name type="common">Tree cotton</name>
    <name type="synonym">Gossypium nanking</name>
    <dbReference type="NCBI Taxonomy" id="29729"/>
    <lineage>
        <taxon>Eukaryota</taxon>
        <taxon>Viridiplantae</taxon>
        <taxon>Streptophyta</taxon>
        <taxon>Embryophyta</taxon>
        <taxon>Tracheophyta</taxon>
        <taxon>Spermatophyta</taxon>
        <taxon>Magnoliopsida</taxon>
        <taxon>eudicotyledons</taxon>
        <taxon>Gunneridae</taxon>
        <taxon>Pentapetalae</taxon>
        <taxon>rosids</taxon>
        <taxon>malvids</taxon>
        <taxon>Malvales</taxon>
        <taxon>Malvaceae</taxon>
        <taxon>Malvoideae</taxon>
        <taxon>Gossypium</taxon>
    </lineage>
</organism>
<evidence type="ECO:0000313" key="1">
    <source>
        <dbReference type="EMBL" id="KHG10091.1"/>
    </source>
</evidence>
<proteinExistence type="predicted"/>
<dbReference type="Proteomes" id="UP000032142">
    <property type="component" value="Unassembled WGS sequence"/>
</dbReference>
<gene>
    <name evidence="1" type="ORF">F383_13788</name>
</gene>
<protein>
    <submittedName>
        <fullName evidence="1">Uncharacterized protein</fullName>
    </submittedName>
</protein>
<sequence>MLKDIVAIISSSGIVEDRHHTIKLYFVVLLEDHFEIEPEQTTQSRTQARARPCVQVSFYHVLDTRVCDWSCDPSQ</sequence>
<evidence type="ECO:0000313" key="2">
    <source>
        <dbReference type="Proteomes" id="UP000032142"/>
    </source>
</evidence>
<accession>A0A0B0NGB3</accession>
<keyword evidence="2" id="KW-1185">Reference proteome</keyword>